<keyword evidence="5" id="KW-0813">Transport</keyword>
<dbReference type="PROSITE" id="PS01033">
    <property type="entry name" value="GLOBIN"/>
    <property type="match status" value="1"/>
</dbReference>
<evidence type="ECO:0000256" key="2">
    <source>
        <dbReference type="ARBA" id="ARBA00022621"/>
    </source>
</evidence>
<accession>A0A6I4T170</accession>
<evidence type="ECO:0000313" key="7">
    <source>
        <dbReference type="EMBL" id="MXO61007.1"/>
    </source>
</evidence>
<protein>
    <submittedName>
        <fullName evidence="7">Hemin receptor</fullName>
    </submittedName>
</protein>
<dbReference type="InterPro" id="IPR012292">
    <property type="entry name" value="Globin/Proto"/>
</dbReference>
<evidence type="ECO:0000256" key="1">
    <source>
        <dbReference type="ARBA" id="ARBA00022617"/>
    </source>
</evidence>
<evidence type="ECO:0000256" key="3">
    <source>
        <dbReference type="ARBA" id="ARBA00022723"/>
    </source>
</evidence>
<dbReference type="PANTHER" id="PTHR43396:SF3">
    <property type="entry name" value="FLAVOHEMOPROTEIN"/>
    <property type="match status" value="1"/>
</dbReference>
<keyword evidence="4" id="KW-0408">Iron</keyword>
<dbReference type="CDD" id="cd12131">
    <property type="entry name" value="HGbI-like"/>
    <property type="match status" value="1"/>
</dbReference>
<dbReference type="Pfam" id="PF00042">
    <property type="entry name" value="Globin"/>
    <property type="match status" value="1"/>
</dbReference>
<evidence type="ECO:0000256" key="5">
    <source>
        <dbReference type="RuleBase" id="RU000356"/>
    </source>
</evidence>
<comment type="similarity">
    <text evidence="5">Belongs to the globin family.</text>
</comment>
<dbReference type="GO" id="GO:0071949">
    <property type="term" value="F:FAD binding"/>
    <property type="evidence" value="ECO:0007669"/>
    <property type="project" value="TreeGrafter"/>
</dbReference>
<keyword evidence="3" id="KW-0479">Metal-binding</keyword>
<dbReference type="AlphaFoldDB" id="A0A6I4T170"/>
<dbReference type="PRINTS" id="PR00188">
    <property type="entry name" value="PLANTGLOBIN"/>
</dbReference>
<dbReference type="PANTHER" id="PTHR43396">
    <property type="entry name" value="FLAVOHEMOPROTEIN"/>
    <property type="match status" value="1"/>
</dbReference>
<evidence type="ECO:0000313" key="8">
    <source>
        <dbReference type="Proteomes" id="UP000433652"/>
    </source>
</evidence>
<reference evidence="7 8" key="1">
    <citation type="submission" date="2019-12" db="EMBL/GenBank/DDBJ databases">
        <title>Genomic-based taxomic classification of the family Erythrobacteraceae.</title>
        <authorList>
            <person name="Xu L."/>
        </authorList>
    </citation>
    <scope>NUCLEOTIDE SEQUENCE [LARGE SCALE GENOMIC DNA]</scope>
    <source>
        <strain evidence="7 8">MCCC 1K01500</strain>
    </source>
</reference>
<gene>
    <name evidence="7" type="ORF">GRI89_15805</name>
</gene>
<dbReference type="SUPFAM" id="SSF46458">
    <property type="entry name" value="Globin-like"/>
    <property type="match status" value="1"/>
</dbReference>
<proteinExistence type="inferred from homology"/>
<dbReference type="EMBL" id="WTYM01000058">
    <property type="protein sequence ID" value="MXO61007.1"/>
    <property type="molecule type" value="Genomic_DNA"/>
</dbReference>
<organism evidence="7 8">
    <name type="scientific">Croceibacterium salegens</name>
    <dbReference type="NCBI Taxonomy" id="1737568"/>
    <lineage>
        <taxon>Bacteria</taxon>
        <taxon>Pseudomonadati</taxon>
        <taxon>Pseudomonadota</taxon>
        <taxon>Alphaproteobacteria</taxon>
        <taxon>Sphingomonadales</taxon>
        <taxon>Erythrobacteraceae</taxon>
        <taxon>Croceibacterium</taxon>
    </lineage>
</organism>
<evidence type="ECO:0000256" key="4">
    <source>
        <dbReference type="ARBA" id="ARBA00023004"/>
    </source>
</evidence>
<keyword evidence="1 5" id="KW-0349">Heme</keyword>
<dbReference type="GO" id="GO:0005344">
    <property type="term" value="F:oxygen carrier activity"/>
    <property type="evidence" value="ECO:0007669"/>
    <property type="project" value="UniProtKB-KW"/>
</dbReference>
<dbReference type="OrthoDB" id="9786134at2"/>
<dbReference type="Gene3D" id="1.10.490.10">
    <property type="entry name" value="Globins"/>
    <property type="match status" value="1"/>
</dbReference>
<dbReference type="GO" id="GO:0020037">
    <property type="term" value="F:heme binding"/>
    <property type="evidence" value="ECO:0007669"/>
    <property type="project" value="InterPro"/>
</dbReference>
<keyword evidence="8" id="KW-1185">Reference proteome</keyword>
<dbReference type="InterPro" id="IPR009050">
    <property type="entry name" value="Globin-like_sf"/>
</dbReference>
<dbReference type="GO" id="GO:0071500">
    <property type="term" value="P:cellular response to nitrosative stress"/>
    <property type="evidence" value="ECO:0007669"/>
    <property type="project" value="TreeGrafter"/>
</dbReference>
<sequence length="138" mass="15067">MNPESIALVQQSFAKVAPIAPQAADIFYGRLFEVAPQVRAMFPDDMAEQKRKLMTTLGVVVNGLTRLDDILPAVRSLARKHVSYGAVPAHYGMVGETLLFTLETGLGEEWSADLHDAWTEAYTILSTAMIEAAESADQ</sequence>
<keyword evidence="2 5" id="KW-0561">Oxygen transport</keyword>
<dbReference type="GO" id="GO:0046872">
    <property type="term" value="F:metal ion binding"/>
    <property type="evidence" value="ECO:0007669"/>
    <property type="project" value="UniProtKB-KW"/>
</dbReference>
<dbReference type="Proteomes" id="UP000433652">
    <property type="component" value="Unassembled WGS sequence"/>
</dbReference>
<comment type="caution">
    <text evidence="7">The sequence shown here is derived from an EMBL/GenBank/DDBJ whole genome shotgun (WGS) entry which is preliminary data.</text>
</comment>
<keyword evidence="7" id="KW-0675">Receptor</keyword>
<dbReference type="RefSeq" id="WP_159797652.1">
    <property type="nucleotide sequence ID" value="NZ_WTYM01000058.1"/>
</dbReference>
<dbReference type="GO" id="GO:0046210">
    <property type="term" value="P:nitric oxide catabolic process"/>
    <property type="evidence" value="ECO:0007669"/>
    <property type="project" value="TreeGrafter"/>
</dbReference>
<evidence type="ECO:0000259" key="6">
    <source>
        <dbReference type="PROSITE" id="PS01033"/>
    </source>
</evidence>
<dbReference type="InterPro" id="IPR000971">
    <property type="entry name" value="Globin"/>
</dbReference>
<name>A0A6I4T170_9SPHN</name>
<dbReference type="GO" id="GO:0008941">
    <property type="term" value="F:nitric oxide dioxygenase NAD(P)H activity"/>
    <property type="evidence" value="ECO:0007669"/>
    <property type="project" value="TreeGrafter"/>
</dbReference>
<dbReference type="GO" id="GO:0019825">
    <property type="term" value="F:oxygen binding"/>
    <property type="evidence" value="ECO:0007669"/>
    <property type="project" value="InterPro"/>
</dbReference>
<feature type="domain" description="Globin" evidence="6">
    <location>
        <begin position="1"/>
        <end position="134"/>
    </location>
</feature>